<feature type="region of interest" description="Disordered" evidence="1">
    <location>
        <begin position="1"/>
        <end position="68"/>
    </location>
</feature>
<dbReference type="SUPFAM" id="SSF48452">
    <property type="entry name" value="TPR-like"/>
    <property type="match status" value="1"/>
</dbReference>
<feature type="compositionally biased region" description="Basic residues" evidence="1">
    <location>
        <begin position="90"/>
        <end position="102"/>
    </location>
</feature>
<dbReference type="Pfam" id="PF12807">
    <property type="entry name" value="eIF3_p135"/>
    <property type="match status" value="1"/>
</dbReference>
<evidence type="ECO:0000256" key="1">
    <source>
        <dbReference type="SAM" id="MobiDB-lite"/>
    </source>
</evidence>
<dbReference type="GO" id="GO:0003743">
    <property type="term" value="F:translation initiation factor activity"/>
    <property type="evidence" value="ECO:0007669"/>
    <property type="project" value="UniProtKB-KW"/>
</dbReference>
<comment type="caution">
    <text evidence="3">The sequence shown here is derived from an EMBL/GenBank/DDBJ whole genome shotgun (WGS) entry which is preliminary data.</text>
</comment>
<feature type="region of interest" description="Disordered" evidence="1">
    <location>
        <begin position="463"/>
        <end position="542"/>
    </location>
</feature>
<name>W7TF11_9STRA</name>
<accession>W7TF11</accession>
<dbReference type="InterPro" id="IPR033646">
    <property type="entry name" value="CLU-central"/>
</dbReference>
<protein>
    <submittedName>
        <fullName evidence="3">Eukaryotic translation initiation factor 3</fullName>
    </submittedName>
</protein>
<reference evidence="3 4" key="1">
    <citation type="journal article" date="2014" name="Mol. Plant">
        <title>Chromosome Scale Genome Assembly and Transcriptome Profiling of Nannochloropsis gaditana in Nitrogen Depletion.</title>
        <authorList>
            <person name="Corteggiani Carpinelli E."/>
            <person name="Telatin A."/>
            <person name="Vitulo N."/>
            <person name="Forcato C."/>
            <person name="D'Angelo M."/>
            <person name="Schiavon R."/>
            <person name="Vezzi A."/>
            <person name="Giacometti G.M."/>
            <person name="Morosinotto T."/>
            <person name="Valle G."/>
        </authorList>
    </citation>
    <scope>NUCLEOTIDE SEQUENCE [LARGE SCALE GENOMIC DNA]</scope>
    <source>
        <strain evidence="3 4">B-31</strain>
    </source>
</reference>
<proteinExistence type="predicted"/>
<dbReference type="PANTHER" id="PTHR12601">
    <property type="entry name" value="EUKARYOTIC TRANSLATION INITIATION FACTOR 3 SUBUNIT EIF-3"/>
    <property type="match status" value="1"/>
</dbReference>
<feature type="compositionally biased region" description="Polar residues" evidence="1">
    <location>
        <begin position="1"/>
        <end position="12"/>
    </location>
</feature>
<dbReference type="EMBL" id="AZIL01002278">
    <property type="protein sequence ID" value="EWM22108.1"/>
    <property type="molecule type" value="Genomic_DNA"/>
</dbReference>
<evidence type="ECO:0000259" key="2">
    <source>
        <dbReference type="Pfam" id="PF12807"/>
    </source>
</evidence>
<feature type="compositionally biased region" description="Basic residues" evidence="1">
    <location>
        <begin position="16"/>
        <end position="50"/>
    </location>
</feature>
<keyword evidence="3" id="KW-0396">Initiation factor</keyword>
<dbReference type="OrthoDB" id="1414216at2759"/>
<gene>
    <name evidence="3" type="ORF">Naga_100752g2</name>
</gene>
<dbReference type="GO" id="GO:0005737">
    <property type="term" value="C:cytoplasm"/>
    <property type="evidence" value="ECO:0007669"/>
    <property type="project" value="TreeGrafter"/>
</dbReference>
<dbReference type="InterPro" id="IPR011990">
    <property type="entry name" value="TPR-like_helical_dom_sf"/>
</dbReference>
<feature type="domain" description="CLU central" evidence="2">
    <location>
        <begin position="146"/>
        <end position="203"/>
    </location>
</feature>
<dbReference type="AlphaFoldDB" id="W7TF11"/>
<sequence length="542" mass="59193">MSDSSRTETPQNLRWGRGRGRGKRRRARHPQLGKGRRRRGKKWGTPRPRGRTQTLWAPPRASPLQSLPPRLETTMTTRTGTWGWPAVGLGRKKKGKKGKSGGRRPGLNGFANTSPSTGVDDAAVTTAVFFSTPVEMSPPPLASPGLSLQEIRARVVDDVRRRYRYASPSLLGRAGAPVANPHALLRRLCQKLGLRVYARAYDFTGAVSEPLSLADLAEIHPVAKHCAPACLLEEAQELLATAKVLAQTGNVGPAFEYVSEATSMLQQTLGSVHLEVAHCLELSGSLLCQAGDPEAGLAHLEKAMAIYWQTAGFDSFEVTNAHHLLGVFLQQSRQGARYDQAIFHFHACIYLLELVAGPYSPELPTQYLKLAAAYQELGRPKESYQCLSLALEKAEHVPDRVVEAHVAHQLAMLEASYTLYKEALAHEKRSYLLYREALGEEHPRVGESSRWLTELTQKAVERASSKQAQGLKFNPWKGEGPRGLGGRPGKKPAPAPVAVDTPAVEQDDSWLEAMEAEERARSAAAGGKKKKKNSGGDGGKKK</sequence>
<keyword evidence="3" id="KW-0648">Protein biosynthesis</keyword>
<dbReference type="PANTHER" id="PTHR12601:SF6">
    <property type="entry name" value="CLUSTERED MITOCHONDRIA PROTEIN HOMOLOG"/>
    <property type="match status" value="1"/>
</dbReference>
<dbReference type="InterPro" id="IPR027523">
    <property type="entry name" value="CLU_prot"/>
</dbReference>
<dbReference type="Gene3D" id="1.25.40.10">
    <property type="entry name" value="Tetratricopeptide repeat domain"/>
    <property type="match status" value="1"/>
</dbReference>
<dbReference type="Proteomes" id="UP000019335">
    <property type="component" value="Unassembled WGS sequence"/>
</dbReference>
<feature type="region of interest" description="Disordered" evidence="1">
    <location>
        <begin position="80"/>
        <end position="114"/>
    </location>
</feature>
<evidence type="ECO:0000313" key="4">
    <source>
        <dbReference type="Proteomes" id="UP000019335"/>
    </source>
</evidence>
<keyword evidence="4" id="KW-1185">Reference proteome</keyword>
<evidence type="ECO:0000313" key="3">
    <source>
        <dbReference type="EMBL" id="EWM22108.1"/>
    </source>
</evidence>
<organism evidence="3 4">
    <name type="scientific">Nannochloropsis gaditana</name>
    <dbReference type="NCBI Taxonomy" id="72520"/>
    <lineage>
        <taxon>Eukaryota</taxon>
        <taxon>Sar</taxon>
        <taxon>Stramenopiles</taxon>
        <taxon>Ochrophyta</taxon>
        <taxon>Eustigmatophyceae</taxon>
        <taxon>Eustigmatales</taxon>
        <taxon>Monodopsidaceae</taxon>
        <taxon>Nannochloropsis</taxon>
    </lineage>
</organism>